<evidence type="ECO:0000256" key="4">
    <source>
        <dbReference type="RuleBase" id="RU362073"/>
    </source>
</evidence>
<keyword evidence="7" id="KW-0969">Cilium</keyword>
<sequence length="229" mass="24490">MSLSINQSSSTLSFIERITKEREEKDEQLASGKRINSAADDAAGLQIANRLTSQINGYQQLSINSQDQININNVQSGQLASISEGLQRAKELSIQSGNPLSSSGAIQGELDQVTEQINTIAAEVLDDPNFLAGLDASDPTATQGAIDTAFETLNNTAATLGAESNALASQVSTYETSRVNVSESRSRIEDTDFAKTTAEKEKLDTLLQATIIAKKDSEARKGLLINQLI</sequence>
<evidence type="ECO:0000256" key="3">
    <source>
        <dbReference type="ARBA" id="ARBA00023143"/>
    </source>
</evidence>
<evidence type="ECO:0000313" key="7">
    <source>
        <dbReference type="EMBL" id="MDT0603959.1"/>
    </source>
</evidence>
<comment type="similarity">
    <text evidence="1 4">Belongs to the bacterial flagellin family.</text>
</comment>
<keyword evidence="3 4" id="KW-0975">Bacterial flagellum</keyword>
<dbReference type="SUPFAM" id="SSF64518">
    <property type="entry name" value="Phase 1 flagellin"/>
    <property type="match status" value="1"/>
</dbReference>
<evidence type="ECO:0000256" key="1">
    <source>
        <dbReference type="ARBA" id="ARBA00005709"/>
    </source>
</evidence>
<dbReference type="PANTHER" id="PTHR42792:SF2">
    <property type="entry name" value="FLAGELLIN"/>
    <property type="match status" value="1"/>
</dbReference>
<protein>
    <recommendedName>
        <fullName evidence="4">Flagellin</fullName>
    </recommendedName>
</protein>
<evidence type="ECO:0000313" key="8">
    <source>
        <dbReference type="Proteomes" id="UP001266357"/>
    </source>
</evidence>
<keyword evidence="7" id="KW-0282">Flagellum</keyword>
<name>A0ABU3A1X5_9GAMM</name>
<dbReference type="Pfam" id="PF00669">
    <property type="entry name" value="Flagellin_N"/>
    <property type="match status" value="1"/>
</dbReference>
<dbReference type="InterPro" id="IPR001029">
    <property type="entry name" value="Flagellin_N"/>
</dbReference>
<comment type="function">
    <text evidence="4">Flagellin is the subunit protein which polymerizes to form the filaments of bacterial flagella.</text>
</comment>
<keyword evidence="7" id="KW-0966">Cell projection</keyword>
<evidence type="ECO:0000256" key="2">
    <source>
        <dbReference type="ARBA" id="ARBA00022525"/>
    </source>
</evidence>
<evidence type="ECO:0000259" key="5">
    <source>
        <dbReference type="Pfam" id="PF00669"/>
    </source>
</evidence>
<dbReference type="PRINTS" id="PR00207">
    <property type="entry name" value="FLAGELLIN"/>
</dbReference>
<accession>A0ABU3A1X5</accession>
<proteinExistence type="inferred from homology"/>
<gene>
    <name evidence="7" type="ORF">RM573_10170</name>
</gene>
<organism evidence="7 8">
    <name type="scientific">Thalassotalea castellviae</name>
    <dbReference type="NCBI Taxonomy" id="3075612"/>
    <lineage>
        <taxon>Bacteria</taxon>
        <taxon>Pseudomonadati</taxon>
        <taxon>Pseudomonadota</taxon>
        <taxon>Gammaproteobacteria</taxon>
        <taxon>Alteromonadales</taxon>
        <taxon>Colwelliaceae</taxon>
        <taxon>Thalassotalea</taxon>
    </lineage>
</organism>
<comment type="subcellular location">
    <subcellularLocation>
        <location evidence="4">Secreted</location>
    </subcellularLocation>
    <subcellularLocation>
        <location evidence="4">Bacterial flagellum</location>
    </subcellularLocation>
</comment>
<dbReference type="EMBL" id="JAVRIF010000005">
    <property type="protein sequence ID" value="MDT0603959.1"/>
    <property type="molecule type" value="Genomic_DNA"/>
</dbReference>
<dbReference type="PANTHER" id="PTHR42792">
    <property type="entry name" value="FLAGELLIN"/>
    <property type="match status" value="1"/>
</dbReference>
<dbReference type="Pfam" id="PF00700">
    <property type="entry name" value="Flagellin_C"/>
    <property type="match status" value="1"/>
</dbReference>
<keyword evidence="8" id="KW-1185">Reference proteome</keyword>
<feature type="domain" description="Flagellin C-terminal" evidence="6">
    <location>
        <begin position="145"/>
        <end position="211"/>
    </location>
</feature>
<dbReference type="Proteomes" id="UP001266357">
    <property type="component" value="Unassembled WGS sequence"/>
</dbReference>
<dbReference type="InterPro" id="IPR046358">
    <property type="entry name" value="Flagellin_C"/>
</dbReference>
<dbReference type="InterPro" id="IPR001492">
    <property type="entry name" value="Flagellin"/>
</dbReference>
<reference evidence="7 8" key="1">
    <citation type="submission" date="2023-09" db="EMBL/GenBank/DDBJ databases">
        <authorList>
            <person name="Rey-Velasco X."/>
        </authorList>
    </citation>
    <scope>NUCLEOTIDE SEQUENCE [LARGE SCALE GENOMIC DNA]</scope>
    <source>
        <strain evidence="7 8">W431</strain>
    </source>
</reference>
<keyword evidence="2 4" id="KW-0964">Secreted</keyword>
<evidence type="ECO:0000259" key="6">
    <source>
        <dbReference type="Pfam" id="PF00700"/>
    </source>
</evidence>
<dbReference type="RefSeq" id="WP_311581255.1">
    <property type="nucleotide sequence ID" value="NZ_JAVRIF010000005.1"/>
</dbReference>
<dbReference type="Gene3D" id="1.20.1330.10">
    <property type="entry name" value="f41 fragment of flagellin, N-terminal domain"/>
    <property type="match status" value="2"/>
</dbReference>
<comment type="caution">
    <text evidence="7">The sequence shown here is derived from an EMBL/GenBank/DDBJ whole genome shotgun (WGS) entry which is preliminary data.</text>
</comment>
<feature type="domain" description="Flagellin N-terminal" evidence="5">
    <location>
        <begin position="8"/>
        <end position="123"/>
    </location>
</feature>